<evidence type="ECO:0000259" key="4">
    <source>
        <dbReference type="Pfam" id="PF00808"/>
    </source>
</evidence>
<dbReference type="GO" id="GO:0000981">
    <property type="term" value="F:DNA-binding transcription factor activity, RNA polymerase II-specific"/>
    <property type="evidence" value="ECO:0000318"/>
    <property type="project" value="GO_Central"/>
</dbReference>
<dbReference type="AlphaFoldDB" id="A0A022R583"/>
<protein>
    <recommendedName>
        <fullName evidence="4">Transcription factor CBF/NF-Y/archaeal histone domain-containing protein</fullName>
    </recommendedName>
</protein>
<dbReference type="CDD" id="cd22907">
    <property type="entry name" value="HFD_NFYB"/>
    <property type="match status" value="1"/>
</dbReference>
<evidence type="ECO:0000313" key="6">
    <source>
        <dbReference type="Proteomes" id="UP000030748"/>
    </source>
</evidence>
<accession>A0A022R583</accession>
<gene>
    <name evidence="5" type="ORF">MIMGU_mgv1a026716mg</name>
</gene>
<feature type="domain" description="Transcription factor CBF/NF-Y/archaeal histone" evidence="4">
    <location>
        <begin position="45"/>
        <end position="106"/>
    </location>
</feature>
<feature type="non-terminal residue" evidence="5">
    <location>
        <position position="1"/>
    </location>
</feature>
<comment type="similarity">
    <text evidence="1">Belongs to the NFYB/HAP3 subunit family.</text>
</comment>
<dbReference type="PANTHER" id="PTHR11064:SF115">
    <property type="entry name" value="NUCLEAR TRANSCRIPTION FACTOR Y SUBUNIT B-9"/>
    <property type="match status" value="1"/>
</dbReference>
<reference evidence="5 6" key="1">
    <citation type="journal article" date="2013" name="Proc. Natl. Acad. Sci. U.S.A.">
        <title>Fine-scale variation in meiotic recombination in Mimulus inferred from population shotgun sequencing.</title>
        <authorList>
            <person name="Hellsten U."/>
            <person name="Wright K.M."/>
            <person name="Jenkins J."/>
            <person name="Shu S."/>
            <person name="Yuan Y."/>
            <person name="Wessler S.R."/>
            <person name="Schmutz J."/>
            <person name="Willis J.H."/>
            <person name="Rokhsar D.S."/>
        </authorList>
    </citation>
    <scope>NUCLEOTIDE SEQUENCE [LARGE SCALE GENOMIC DNA]</scope>
    <source>
        <strain evidence="6">cv. DUN x IM62</strain>
    </source>
</reference>
<keyword evidence="2" id="KW-0805">Transcription regulation</keyword>
<keyword evidence="6" id="KW-1185">Reference proteome</keyword>
<dbReference type="InterPro" id="IPR027113">
    <property type="entry name" value="Transc_fact_NFYB/HAP3"/>
</dbReference>
<dbReference type="PRINTS" id="PR00615">
    <property type="entry name" value="CCAATSUBUNTA"/>
</dbReference>
<keyword evidence="3" id="KW-0804">Transcription</keyword>
<organism evidence="5 6">
    <name type="scientific">Erythranthe guttata</name>
    <name type="common">Yellow monkey flower</name>
    <name type="synonym">Mimulus guttatus</name>
    <dbReference type="NCBI Taxonomy" id="4155"/>
    <lineage>
        <taxon>Eukaryota</taxon>
        <taxon>Viridiplantae</taxon>
        <taxon>Streptophyta</taxon>
        <taxon>Embryophyta</taxon>
        <taxon>Tracheophyta</taxon>
        <taxon>Spermatophyta</taxon>
        <taxon>Magnoliopsida</taxon>
        <taxon>eudicotyledons</taxon>
        <taxon>Gunneridae</taxon>
        <taxon>Pentapetalae</taxon>
        <taxon>asterids</taxon>
        <taxon>lamiids</taxon>
        <taxon>Lamiales</taxon>
        <taxon>Phrymaceae</taxon>
        <taxon>Erythranthe</taxon>
    </lineage>
</organism>
<name>A0A022R583_ERYGU</name>
<dbReference type="eggNOG" id="KOG0869">
    <property type="taxonomic scope" value="Eukaryota"/>
</dbReference>
<sequence>IVIREGGVASAAASTNATNVPAAAPNTIGGQVNQQGFKRDVDQYMPIANITRIMRRVLPSHAEIADDAKEAIQEYVSEFISFVTAEANWRCHCDYRRTVTPEDVLATMASLGLDDYLEPLILFLNKHRAEQNSEQFVRQGGDAGVRVGFIDNQQPPMASTVGYYVPLPPCAATMEEERDFGDLTPAIHEYILRNHGCGEGSSGGCEFDPFQKF</sequence>
<dbReference type="SUPFAM" id="SSF47113">
    <property type="entry name" value="Histone-fold"/>
    <property type="match status" value="1"/>
</dbReference>
<dbReference type="Pfam" id="PF00808">
    <property type="entry name" value="CBFD_NFYB_HMF"/>
    <property type="match status" value="1"/>
</dbReference>
<dbReference type="Proteomes" id="UP000030748">
    <property type="component" value="Unassembled WGS sequence"/>
</dbReference>
<dbReference type="GO" id="GO:0046982">
    <property type="term" value="F:protein heterodimerization activity"/>
    <property type="evidence" value="ECO:0007669"/>
    <property type="project" value="InterPro"/>
</dbReference>
<dbReference type="InterPro" id="IPR009072">
    <property type="entry name" value="Histone-fold"/>
</dbReference>
<dbReference type="GO" id="GO:0006357">
    <property type="term" value="P:regulation of transcription by RNA polymerase II"/>
    <property type="evidence" value="ECO:0000318"/>
    <property type="project" value="GO_Central"/>
</dbReference>
<dbReference type="PANTHER" id="PTHR11064">
    <property type="entry name" value="CCAAT-BINDING TRANSCRIPTION FACTOR-RELATED"/>
    <property type="match status" value="1"/>
</dbReference>
<dbReference type="EMBL" id="KI630594">
    <property type="protein sequence ID" value="EYU35737.1"/>
    <property type="molecule type" value="Genomic_DNA"/>
</dbReference>
<dbReference type="InterPro" id="IPR003958">
    <property type="entry name" value="CBFA_NFYB_domain"/>
</dbReference>
<evidence type="ECO:0000256" key="1">
    <source>
        <dbReference type="ARBA" id="ARBA00009053"/>
    </source>
</evidence>
<dbReference type="GO" id="GO:0016602">
    <property type="term" value="C:CCAAT-binding factor complex"/>
    <property type="evidence" value="ECO:0000318"/>
    <property type="project" value="GO_Central"/>
</dbReference>
<evidence type="ECO:0000256" key="3">
    <source>
        <dbReference type="ARBA" id="ARBA00023163"/>
    </source>
</evidence>
<evidence type="ECO:0000313" key="5">
    <source>
        <dbReference type="EMBL" id="EYU35737.1"/>
    </source>
</evidence>
<dbReference type="GO" id="GO:0001228">
    <property type="term" value="F:DNA-binding transcription activator activity, RNA polymerase II-specific"/>
    <property type="evidence" value="ECO:0007669"/>
    <property type="project" value="InterPro"/>
</dbReference>
<proteinExistence type="inferred from homology"/>
<dbReference type="Gene3D" id="1.10.20.10">
    <property type="entry name" value="Histone, subunit A"/>
    <property type="match status" value="1"/>
</dbReference>
<dbReference type="STRING" id="4155.A0A022R583"/>
<evidence type="ECO:0000256" key="2">
    <source>
        <dbReference type="ARBA" id="ARBA00023015"/>
    </source>
</evidence>